<comment type="similarity">
    <text evidence="1">Belongs to the aldo/keto reductase family.</text>
</comment>
<dbReference type="CDD" id="cd19136">
    <property type="entry name" value="AKR_DrGR-like"/>
    <property type="match status" value="1"/>
</dbReference>
<evidence type="ECO:0000256" key="2">
    <source>
        <dbReference type="ARBA" id="ARBA00022857"/>
    </source>
</evidence>
<dbReference type="Gene3D" id="3.20.20.100">
    <property type="entry name" value="NADP-dependent oxidoreductase domain"/>
    <property type="match status" value="1"/>
</dbReference>
<feature type="binding site" evidence="5">
    <location>
        <position position="105"/>
    </location>
    <ligand>
        <name>substrate</name>
    </ligand>
</feature>
<name>A0A0K2TJN9_LEPSM</name>
<dbReference type="PANTHER" id="PTHR43827">
    <property type="entry name" value="2,5-DIKETO-D-GLUCONIC ACID REDUCTASE"/>
    <property type="match status" value="1"/>
</dbReference>
<keyword evidence="2" id="KW-0521">NADP</keyword>
<evidence type="ECO:0000259" key="7">
    <source>
        <dbReference type="Pfam" id="PF00248"/>
    </source>
</evidence>
<protein>
    <submittedName>
        <fullName evidence="8">Prostaglandin F synthaselike [Aplysia californica]</fullName>
    </submittedName>
</protein>
<dbReference type="PIRSF" id="PIRSF000097">
    <property type="entry name" value="AKR"/>
    <property type="match status" value="1"/>
</dbReference>
<dbReference type="InterPro" id="IPR023210">
    <property type="entry name" value="NADP_OxRdtase_dom"/>
</dbReference>
<dbReference type="InterPro" id="IPR020471">
    <property type="entry name" value="AKR"/>
</dbReference>
<keyword evidence="3" id="KW-0560">Oxidoreductase</keyword>
<reference evidence="8" key="1">
    <citation type="submission" date="2014-05" db="EMBL/GenBank/DDBJ databases">
        <authorList>
            <person name="Chronopoulou M."/>
        </authorList>
    </citation>
    <scope>NUCLEOTIDE SEQUENCE</scope>
    <source>
        <tissue evidence="8">Whole organism</tissue>
    </source>
</reference>
<feature type="domain" description="NADP-dependent oxidoreductase" evidence="7">
    <location>
        <begin position="33"/>
        <end position="276"/>
    </location>
</feature>
<dbReference type="PROSITE" id="PS00063">
    <property type="entry name" value="ALDOKETO_REDUCTASE_3"/>
    <property type="match status" value="1"/>
</dbReference>
<evidence type="ECO:0000256" key="5">
    <source>
        <dbReference type="PIRSR" id="PIRSR000097-2"/>
    </source>
</evidence>
<dbReference type="OrthoDB" id="416253at2759"/>
<dbReference type="InterPro" id="IPR018170">
    <property type="entry name" value="Aldo/ket_reductase_CS"/>
</dbReference>
<proteinExistence type="inferred from homology"/>
<evidence type="ECO:0000256" key="6">
    <source>
        <dbReference type="PIRSR" id="PIRSR000097-3"/>
    </source>
</evidence>
<dbReference type="GO" id="GO:0016616">
    <property type="term" value="F:oxidoreductase activity, acting on the CH-OH group of donors, NAD or NADP as acceptor"/>
    <property type="evidence" value="ECO:0007669"/>
    <property type="project" value="UniProtKB-ARBA"/>
</dbReference>
<sequence length="291" mass="32959">MSLREFILSNGLIFPSVGLGTYRIKDLPLLSTSIECAFKAGYRLIDTASVYKNIPMIGKILEGRDDIFITSKLGPKEMGKEKASSAIERMLSELRRTHIDCLLIHWPGVQGLDPSDPRNEELRIETWKVLEDYYKQGVLRSIGVSNFNISHIESLKKVCTIVPHINQVECHPQYSQKELSSYCRHNGIHLQAYSSLGTTQPSYDPLGKGIKPLLEDPTVLKFSSVYAKSPAQILLKWALQNGYSVIPKSIHDDRIIENIQLFDFEIGSEHLTELNNIPVEHKYAWNSDSVF</sequence>
<dbReference type="PRINTS" id="PR00069">
    <property type="entry name" value="ALDKETRDTASE"/>
</dbReference>
<dbReference type="EMBL" id="HACA01008669">
    <property type="protein sequence ID" value="CDW26030.1"/>
    <property type="molecule type" value="Transcribed_RNA"/>
</dbReference>
<feature type="site" description="Lowers pKa of active site Tyr" evidence="6">
    <location>
        <position position="72"/>
    </location>
</feature>
<dbReference type="FunFam" id="3.20.20.100:FF:000002">
    <property type="entry name" value="2,5-diketo-D-gluconic acid reductase A"/>
    <property type="match status" value="1"/>
</dbReference>
<dbReference type="Pfam" id="PF00248">
    <property type="entry name" value="Aldo_ket_red"/>
    <property type="match status" value="1"/>
</dbReference>
<accession>A0A0K2TJN9</accession>
<evidence type="ECO:0000313" key="8">
    <source>
        <dbReference type="EMBL" id="CDW26030.1"/>
    </source>
</evidence>
<dbReference type="PANTHER" id="PTHR43827:SF3">
    <property type="entry name" value="NADP-DEPENDENT OXIDOREDUCTASE DOMAIN-CONTAINING PROTEIN"/>
    <property type="match status" value="1"/>
</dbReference>
<dbReference type="InterPro" id="IPR036812">
    <property type="entry name" value="NAD(P)_OxRdtase_dom_sf"/>
</dbReference>
<feature type="active site" description="Proton donor" evidence="4">
    <location>
        <position position="51"/>
    </location>
</feature>
<evidence type="ECO:0000256" key="1">
    <source>
        <dbReference type="ARBA" id="ARBA00007905"/>
    </source>
</evidence>
<evidence type="ECO:0000256" key="4">
    <source>
        <dbReference type="PIRSR" id="PIRSR000097-1"/>
    </source>
</evidence>
<evidence type="ECO:0000256" key="3">
    <source>
        <dbReference type="ARBA" id="ARBA00023002"/>
    </source>
</evidence>
<dbReference type="EMBL" id="HACA01008670">
    <property type="protein sequence ID" value="CDW26031.1"/>
    <property type="molecule type" value="Transcribed_RNA"/>
</dbReference>
<dbReference type="AlphaFoldDB" id="A0A0K2TJN9"/>
<organism evidence="8">
    <name type="scientific">Lepeophtheirus salmonis</name>
    <name type="common">Salmon louse</name>
    <name type="synonym">Caligus salmonis</name>
    <dbReference type="NCBI Taxonomy" id="72036"/>
    <lineage>
        <taxon>Eukaryota</taxon>
        <taxon>Metazoa</taxon>
        <taxon>Ecdysozoa</taxon>
        <taxon>Arthropoda</taxon>
        <taxon>Crustacea</taxon>
        <taxon>Multicrustacea</taxon>
        <taxon>Hexanauplia</taxon>
        <taxon>Copepoda</taxon>
        <taxon>Siphonostomatoida</taxon>
        <taxon>Caligidae</taxon>
        <taxon>Lepeophtheirus</taxon>
    </lineage>
</organism>
<dbReference type="SUPFAM" id="SSF51430">
    <property type="entry name" value="NAD(P)-linked oxidoreductase"/>
    <property type="match status" value="1"/>
</dbReference>